<reference evidence="1 2" key="1">
    <citation type="submission" date="2017-06" db="EMBL/GenBank/DDBJ databases">
        <title>Biodegradation of gentamicin by bacterial consortia AMQD4 in synthetic medium and raw gentamicin sewage.</title>
        <authorList>
            <person name="Chang H."/>
            <person name="Feng Y."/>
            <person name="Li Z."/>
            <person name="Xue J."/>
            <person name="Cheng D."/>
        </authorList>
    </citation>
    <scope>NUCLEOTIDE SEQUENCE [LARGE SCALE GENOMIC DNA]</scope>
    <source>
        <strain evidence="1 2">BZC3</strain>
    </source>
</reference>
<sequence>MADRRSVSRPKERRRSGRADRLRGIHMISRTSAGVATLALAAALSLSACGDSKGNAENPAPKSVAQAAGNEATQEKMSLYIDAFNALIDDPWGVTKYYGEYQKLDIPNASASATLHFPENISHLERAIEKLKQGRALNGGNQGKKADETVDKLIPQLEALLAQWRTLDPYFESRAYREDNLAKAKGAHPALMQAYQGSVSGIEALDAALSEYQRASNAAKMEAMRKAGHAAEASVLDAMQKADFFTNAVMENNKTEADRLLPDLEASVAKLREEQAKMPSDSRNRSTLNSIADNLSGMIGEYRDFKQTGADGYREQVVDSYNSAIGNMNRVELPA</sequence>
<dbReference type="InterPro" id="IPR024291">
    <property type="entry name" value="DUF3829"/>
</dbReference>
<dbReference type="AlphaFoldDB" id="A0A1Z3LUY4"/>
<dbReference type="STRING" id="293.GCA_000988015_00458"/>
<evidence type="ECO:0008006" key="3">
    <source>
        <dbReference type="Google" id="ProtNLM"/>
    </source>
</evidence>
<name>A0A1Z3LUY4_BREDI</name>
<gene>
    <name evidence="1" type="ORF">CD943_03435</name>
</gene>
<organism evidence="1 2">
    <name type="scientific">Brevundimonas diminuta</name>
    <name type="common">Pseudomonas diminuta</name>
    <dbReference type="NCBI Taxonomy" id="293"/>
    <lineage>
        <taxon>Bacteria</taxon>
        <taxon>Pseudomonadati</taxon>
        <taxon>Pseudomonadota</taxon>
        <taxon>Alphaproteobacteria</taxon>
        <taxon>Caulobacterales</taxon>
        <taxon>Caulobacteraceae</taxon>
        <taxon>Brevundimonas</taxon>
    </lineage>
</organism>
<protein>
    <recommendedName>
        <fullName evidence="3">DUF3829 domain-containing protein</fullName>
    </recommendedName>
</protein>
<dbReference type="Proteomes" id="UP000197024">
    <property type="component" value="Chromosome"/>
</dbReference>
<dbReference type="EMBL" id="CP021995">
    <property type="protein sequence ID" value="ASD26024.1"/>
    <property type="molecule type" value="Genomic_DNA"/>
</dbReference>
<evidence type="ECO:0000313" key="1">
    <source>
        <dbReference type="EMBL" id="ASD26024.1"/>
    </source>
</evidence>
<reference evidence="1 2" key="2">
    <citation type="submission" date="2017-06" db="EMBL/GenBank/DDBJ databases">
        <authorList>
            <person name="Kim H.J."/>
            <person name="Triplett B.A."/>
        </authorList>
    </citation>
    <scope>NUCLEOTIDE SEQUENCE [LARGE SCALE GENOMIC DNA]</scope>
    <source>
        <strain evidence="1 2">BZC3</strain>
    </source>
</reference>
<proteinExistence type="predicted"/>
<accession>A0A1Z3LUY4</accession>
<evidence type="ECO:0000313" key="2">
    <source>
        <dbReference type="Proteomes" id="UP000197024"/>
    </source>
</evidence>
<dbReference type="Pfam" id="PF12889">
    <property type="entry name" value="DUF3829"/>
    <property type="match status" value="1"/>
</dbReference>